<evidence type="ECO:0000256" key="2">
    <source>
        <dbReference type="ARBA" id="ARBA00022679"/>
    </source>
</evidence>
<evidence type="ECO:0000313" key="7">
    <source>
        <dbReference type="EMBL" id="KAF0722671.1"/>
    </source>
</evidence>
<dbReference type="PANTHER" id="PTHR21208:SF1">
    <property type="entry name" value="ADP-DEPENDENT GLUCOKINASE"/>
    <property type="match status" value="1"/>
</dbReference>
<dbReference type="GO" id="GO:0006096">
    <property type="term" value="P:glycolytic process"/>
    <property type="evidence" value="ECO:0007669"/>
    <property type="project" value="UniProtKB-KW"/>
</dbReference>
<dbReference type="InterPro" id="IPR029056">
    <property type="entry name" value="Ribokinase-like"/>
</dbReference>
<dbReference type="AlphaFoldDB" id="A0A6G0W637"/>
<keyword evidence="5" id="KW-0460">Magnesium</keyword>
<evidence type="ECO:0000313" key="8">
    <source>
        <dbReference type="Proteomes" id="UP000481153"/>
    </source>
</evidence>
<evidence type="ECO:0000256" key="5">
    <source>
        <dbReference type="ARBA" id="ARBA00022842"/>
    </source>
</evidence>
<keyword evidence="1" id="KW-0963">Cytoplasm</keyword>
<accession>A0A6G0W637</accession>
<evidence type="ECO:0008006" key="9">
    <source>
        <dbReference type="Google" id="ProtNLM"/>
    </source>
</evidence>
<dbReference type="Pfam" id="PF04587">
    <property type="entry name" value="ADP_PFK_GK"/>
    <property type="match status" value="1"/>
</dbReference>
<keyword evidence="2" id="KW-0808">Transferase</keyword>
<dbReference type="EMBL" id="VJMJ01000327">
    <property type="protein sequence ID" value="KAF0722671.1"/>
    <property type="molecule type" value="Genomic_DNA"/>
</dbReference>
<dbReference type="GO" id="GO:0006006">
    <property type="term" value="P:glucose metabolic process"/>
    <property type="evidence" value="ECO:0007669"/>
    <property type="project" value="TreeGrafter"/>
</dbReference>
<evidence type="ECO:0000256" key="6">
    <source>
        <dbReference type="ARBA" id="ARBA00023152"/>
    </source>
</evidence>
<keyword evidence="8" id="KW-1185">Reference proteome</keyword>
<keyword evidence="3" id="KW-0479">Metal-binding</keyword>
<evidence type="ECO:0000256" key="3">
    <source>
        <dbReference type="ARBA" id="ARBA00022723"/>
    </source>
</evidence>
<dbReference type="SUPFAM" id="SSF53613">
    <property type="entry name" value="Ribokinase-like"/>
    <property type="match status" value="1"/>
</dbReference>
<protein>
    <recommendedName>
        <fullName evidence="9">ADP-dependent glucokinase</fullName>
    </recommendedName>
</protein>
<dbReference type="PANTHER" id="PTHR21208">
    <property type="entry name" value="ADP-DEPENDENT GLUCOKINASE"/>
    <property type="match status" value="1"/>
</dbReference>
<name>A0A6G0W637_9STRA</name>
<dbReference type="GO" id="GO:0043843">
    <property type="term" value="F:ADP-specific glucokinase activity"/>
    <property type="evidence" value="ECO:0007669"/>
    <property type="project" value="TreeGrafter"/>
</dbReference>
<dbReference type="VEuPathDB" id="FungiDB:AeMF1_018197"/>
<proteinExistence type="predicted"/>
<evidence type="ECO:0000256" key="1">
    <source>
        <dbReference type="ARBA" id="ARBA00022490"/>
    </source>
</evidence>
<dbReference type="Gene3D" id="3.40.1190.20">
    <property type="match status" value="1"/>
</dbReference>
<sequence>MYSLSQWTAVAISVVVCGVAYFYAEELSRLVPLNTSSSNSAFTDAEHELFMASMVYHSRPKAHQKPNRLAFCCSADVDVSIRATDLMEKFEHAHDIQPRHHERINSNVELMESFGHYFSQGAAAEQSMSSAESFRHVVQLAKSIPNVESSLGGNAAQMAQRAAYEGSAVLLGGAIGDEMRSLFLPQVQVVGSVDTGGHEDIHLVLEYAKGDKFNNLVSPRANRYYLNHDVYNARLSVLEDFDSALESFQANMVVFGGLQLMEVDTDEDRRLKRLHDLSAVLRRLGQQETITHYEFAAASDFTLFDDTVKLILPHVHSIGLNEQELAILHHFLITGEELVTTSSRPSVLTVTTQIAEVIAYAKKAEQLNQAQGTPIAALGSLSRIHFHTLQFHIICQKRESGWENPMTALMQAALISSKLACGDRSRGMKSSEMSINPSLVEILLPRSTPLAGGRTWEIDPRSPTYSWTEGDFQCYIVPMLACKRPDHTCGLGDNISGAGMAYHTHKKEETKA</sequence>
<evidence type="ECO:0000256" key="4">
    <source>
        <dbReference type="ARBA" id="ARBA00022777"/>
    </source>
</evidence>
<keyword evidence="4" id="KW-0418">Kinase</keyword>
<dbReference type="PROSITE" id="PS51255">
    <property type="entry name" value="ADPK"/>
    <property type="match status" value="1"/>
</dbReference>
<gene>
    <name evidence="7" type="ORF">Ae201684_018270</name>
</gene>
<dbReference type="GO" id="GO:0046872">
    <property type="term" value="F:metal ion binding"/>
    <property type="evidence" value="ECO:0007669"/>
    <property type="project" value="UniProtKB-KW"/>
</dbReference>
<comment type="caution">
    <text evidence="7">The sequence shown here is derived from an EMBL/GenBank/DDBJ whole genome shotgun (WGS) entry which is preliminary data.</text>
</comment>
<keyword evidence="6" id="KW-0324">Glycolysis</keyword>
<dbReference type="GO" id="GO:0005783">
    <property type="term" value="C:endoplasmic reticulum"/>
    <property type="evidence" value="ECO:0007669"/>
    <property type="project" value="TreeGrafter"/>
</dbReference>
<dbReference type="InterPro" id="IPR007666">
    <property type="entry name" value="ADP_PFK/GK"/>
</dbReference>
<reference evidence="7 8" key="1">
    <citation type="submission" date="2019-07" db="EMBL/GenBank/DDBJ databases">
        <title>Genomics analysis of Aphanomyces spp. identifies a new class of oomycete effector associated with host adaptation.</title>
        <authorList>
            <person name="Gaulin E."/>
        </authorList>
    </citation>
    <scope>NUCLEOTIDE SEQUENCE [LARGE SCALE GENOMIC DNA]</scope>
    <source>
        <strain evidence="7 8">ATCC 201684</strain>
    </source>
</reference>
<dbReference type="Proteomes" id="UP000481153">
    <property type="component" value="Unassembled WGS sequence"/>
</dbReference>
<organism evidence="7 8">
    <name type="scientific">Aphanomyces euteiches</name>
    <dbReference type="NCBI Taxonomy" id="100861"/>
    <lineage>
        <taxon>Eukaryota</taxon>
        <taxon>Sar</taxon>
        <taxon>Stramenopiles</taxon>
        <taxon>Oomycota</taxon>
        <taxon>Saprolegniomycetes</taxon>
        <taxon>Saprolegniales</taxon>
        <taxon>Verrucalvaceae</taxon>
        <taxon>Aphanomyces</taxon>
    </lineage>
</organism>